<dbReference type="InterPro" id="IPR029050">
    <property type="entry name" value="Immunoprotect_excell_Ig-like"/>
</dbReference>
<reference evidence="5 6" key="1">
    <citation type="submission" date="2016-10" db="EMBL/GenBank/DDBJ databases">
        <authorList>
            <person name="de Groot N.N."/>
        </authorList>
    </citation>
    <scope>NUCLEOTIDE SEQUENCE [LARGE SCALE GENOMIC DNA]</scope>
    <source>
        <strain evidence="5 6">DSM 13760</strain>
    </source>
</reference>
<accession>A0A1H9TD14</accession>
<dbReference type="RefSeq" id="WP_092652749.1">
    <property type="nucleotide sequence ID" value="NZ_FOHA01000012.1"/>
</dbReference>
<keyword evidence="1 3" id="KW-0732">Signal</keyword>
<dbReference type="STRING" id="142588.SAMN04488559_1129"/>
<dbReference type="InterPro" id="IPR031989">
    <property type="entry name" value="DUF5067"/>
</dbReference>
<evidence type="ECO:0000313" key="5">
    <source>
        <dbReference type="EMBL" id="SER94503.1"/>
    </source>
</evidence>
<dbReference type="Gene3D" id="2.60.40.1240">
    <property type="match status" value="1"/>
</dbReference>
<dbReference type="Proteomes" id="UP000198948">
    <property type="component" value="Unassembled WGS sequence"/>
</dbReference>
<dbReference type="EMBL" id="FOHA01000012">
    <property type="protein sequence ID" value="SER94503.1"/>
    <property type="molecule type" value="Genomic_DNA"/>
</dbReference>
<dbReference type="Pfam" id="PF16729">
    <property type="entry name" value="DUF5067"/>
    <property type="match status" value="1"/>
</dbReference>
<feature type="signal peptide" evidence="3">
    <location>
        <begin position="1"/>
        <end position="22"/>
    </location>
</feature>
<feature type="chain" id="PRO_5038500253" description="DUF5067 domain-containing protein" evidence="3">
    <location>
        <begin position="23"/>
        <end position="167"/>
    </location>
</feature>
<evidence type="ECO:0000256" key="2">
    <source>
        <dbReference type="SAM" id="MobiDB-lite"/>
    </source>
</evidence>
<proteinExistence type="predicted"/>
<protein>
    <recommendedName>
        <fullName evidence="4">DUF5067 domain-containing protein</fullName>
    </recommendedName>
</protein>
<evidence type="ECO:0000313" key="6">
    <source>
        <dbReference type="Proteomes" id="UP000198948"/>
    </source>
</evidence>
<evidence type="ECO:0000256" key="1">
    <source>
        <dbReference type="ARBA" id="ARBA00022729"/>
    </source>
</evidence>
<feature type="region of interest" description="Disordered" evidence="2">
    <location>
        <begin position="25"/>
        <end position="49"/>
    </location>
</feature>
<keyword evidence="6" id="KW-1185">Reference proteome</keyword>
<organism evidence="5 6">
    <name type="scientific">Isobaculum melis</name>
    <dbReference type="NCBI Taxonomy" id="142588"/>
    <lineage>
        <taxon>Bacteria</taxon>
        <taxon>Bacillati</taxon>
        <taxon>Bacillota</taxon>
        <taxon>Bacilli</taxon>
        <taxon>Lactobacillales</taxon>
        <taxon>Carnobacteriaceae</taxon>
        <taxon>Isobaculum</taxon>
    </lineage>
</organism>
<evidence type="ECO:0000259" key="4">
    <source>
        <dbReference type="Pfam" id="PF16729"/>
    </source>
</evidence>
<feature type="domain" description="DUF5067" evidence="4">
    <location>
        <begin position="33"/>
        <end position="150"/>
    </location>
</feature>
<dbReference type="AlphaFoldDB" id="A0A1H9TD14"/>
<sequence length="167" mass="18233">MKQLKKLGVLGFITLLSVVMVACGSSGSSDKGKEKESEKTEEKKATDSGELGDYSLTIHDGFELAKDYNDQDVIVLTYDFTNNSDENQSFMFSISDKVFQNGVGLESAIMSADSPELKNRSTEIQPGASLTVKVGYVLQDTTSPVSVEAKELISLDDNKLTKEFNLQ</sequence>
<evidence type="ECO:0000256" key="3">
    <source>
        <dbReference type="SAM" id="SignalP"/>
    </source>
</evidence>
<dbReference type="PROSITE" id="PS51257">
    <property type="entry name" value="PROKAR_LIPOPROTEIN"/>
    <property type="match status" value="1"/>
</dbReference>
<feature type="compositionally biased region" description="Basic and acidic residues" evidence="2">
    <location>
        <begin position="30"/>
        <end position="47"/>
    </location>
</feature>
<name>A0A1H9TD14_9LACT</name>
<dbReference type="OrthoDB" id="2157701at2"/>
<gene>
    <name evidence="5" type="ORF">SAMN04488559_1129</name>
</gene>